<evidence type="ECO:0000259" key="2">
    <source>
        <dbReference type="PROSITE" id="PS50829"/>
    </source>
</evidence>
<evidence type="ECO:0000313" key="3">
    <source>
        <dbReference type="EMBL" id="PVU89838.1"/>
    </source>
</evidence>
<dbReference type="Gene3D" id="3.30.1490.40">
    <property type="match status" value="1"/>
</dbReference>
<feature type="domain" description="GYF" evidence="2">
    <location>
        <begin position="202"/>
        <end position="250"/>
    </location>
</feature>
<dbReference type="PANTHER" id="PTHR14445:SF36">
    <property type="entry name" value="FI03272P-RELATED"/>
    <property type="match status" value="1"/>
</dbReference>
<feature type="region of interest" description="Disordered" evidence="1">
    <location>
        <begin position="594"/>
        <end position="613"/>
    </location>
</feature>
<dbReference type="SUPFAM" id="SSF55277">
    <property type="entry name" value="GYF domain"/>
    <property type="match status" value="1"/>
</dbReference>
<evidence type="ECO:0000256" key="1">
    <source>
        <dbReference type="SAM" id="MobiDB-lite"/>
    </source>
</evidence>
<feature type="compositionally biased region" description="Low complexity" evidence="1">
    <location>
        <begin position="755"/>
        <end position="778"/>
    </location>
</feature>
<feature type="region of interest" description="Disordered" evidence="1">
    <location>
        <begin position="1"/>
        <end position="38"/>
    </location>
</feature>
<dbReference type="OrthoDB" id="6415790at2759"/>
<feature type="compositionally biased region" description="Basic and acidic residues" evidence="1">
    <location>
        <begin position="694"/>
        <end position="722"/>
    </location>
</feature>
<dbReference type="Proteomes" id="UP000245609">
    <property type="component" value="Unassembled WGS sequence"/>
</dbReference>
<dbReference type="Pfam" id="PF02213">
    <property type="entry name" value="GYF"/>
    <property type="match status" value="1"/>
</dbReference>
<gene>
    <name evidence="3" type="ORF">BB560_006266</name>
</gene>
<feature type="compositionally biased region" description="Low complexity" evidence="1">
    <location>
        <begin position="814"/>
        <end position="826"/>
    </location>
</feature>
<dbReference type="STRING" id="133381.A0A2T9YBX1"/>
<keyword evidence="4" id="KW-1185">Reference proteome</keyword>
<sequence>MSSQLNFGPEWMRAAPQPKPSDPPESQKKSSLEEIPVSPKLPIRFSPDELVSLFDLERITLPDELKNRSDIVLSSVPLQPLATIILSEAESQKLFTSQQKLASSQKKYHDLQRNPDNAVSFANSDLSNNNPIHDVSSDVSWISADIKRSNVGSFGIDGSFRMTDEPPEPSNLPFDLQRLVDIEFLRRQSLNSEEALIKLLEVPLWFYRDPKGALQGPFSAINMQEWFEAGYFPIDLNVRRADWKTFETLNTIIHKLLNTSEPFVVATLLEFNIKPQHLQSPPNATNIIDNTDANIPTPNFQQGGHVSSSFTSSIEPNLVFNNSTNAPQQPSPKHIDAQSVTGNRFASSNLESNISNPYLKSFDVSKNSSNEVPISPEQAVVTRKIQLSQLLSEQESILMEINNRHQILQELQQSAQLRLLQLNNDLTRQQSQLPLQQISSNPVIAQEYYNRLQQEYRIAEEAIKAELMQQTQAHIITLDSLESSLDPIVIDAVQRGGILYAIALIRQQLKQLHPVLLVDSQGFPVNVDAGTNPSYPASSLHQGFDVGPNADVLENNRFEHPNETVDSGIDFNITLESENSKSIDSAKTNAISISSDHIDKNRQDKLPSDIQGNLNGESSLLPVSELVSIAEPNADAEASSVKESDDIRKKDCTNLIEKLNKLNLAKSHNKDSADGKANTSISNEIDFSGQADKPGSKNETKAKQSKKDQAEIKNNPDIKAQDHSSSVARHSSNSRQSNSSLKQTVPQKSFKKDNSPAQPASSTQSSKKTADPSASSSSDSKEETKKITSPWLIPNPIAKKKLSEIQKEEAILQAQLRSSGQSSSRQTKSYAALLSSSGTKPVPPQIRKVDKPVYRDETVSFTVSNNKNKASTEKLHNQKPVSNSPSPSFLEWCRSALGSLTGIDLDEFIKVLLTFPVDLPQSDYELISEQVYAHSTSLNGKSFAAEFVRRRKEDLSSKKSISEQTSRDEFFTVQKKGKKNKQ</sequence>
<dbReference type="InterPro" id="IPR035445">
    <property type="entry name" value="GYF-like_dom_sf"/>
</dbReference>
<reference evidence="3 4" key="1">
    <citation type="journal article" date="2018" name="MBio">
        <title>Comparative Genomics Reveals the Core Gene Toolbox for the Fungus-Insect Symbiosis.</title>
        <authorList>
            <person name="Wang Y."/>
            <person name="Stata M."/>
            <person name="Wang W."/>
            <person name="Stajich J.E."/>
            <person name="White M.M."/>
            <person name="Moncalvo J.M."/>
        </authorList>
    </citation>
    <scope>NUCLEOTIDE SEQUENCE [LARGE SCALE GENOMIC DNA]</scope>
    <source>
        <strain evidence="3 4">SC-DP-2</strain>
    </source>
</reference>
<dbReference type="EMBL" id="MBFS01003015">
    <property type="protein sequence ID" value="PVU89838.1"/>
    <property type="molecule type" value="Genomic_DNA"/>
</dbReference>
<accession>A0A2T9YBX1</accession>
<comment type="caution">
    <text evidence="3">The sequence shown here is derived from an EMBL/GenBank/DDBJ whole genome shotgun (WGS) entry which is preliminary data.</text>
</comment>
<feature type="compositionally biased region" description="Basic and acidic residues" evidence="1">
    <location>
        <begin position="596"/>
        <end position="607"/>
    </location>
</feature>
<name>A0A2T9YBX1_9FUNG</name>
<dbReference type="SMART" id="SM00444">
    <property type="entry name" value="GYF"/>
    <property type="match status" value="1"/>
</dbReference>
<dbReference type="InterPro" id="IPR051640">
    <property type="entry name" value="GRB10-interact_GYF"/>
</dbReference>
<dbReference type="CDD" id="cd00072">
    <property type="entry name" value="GYF"/>
    <property type="match status" value="1"/>
</dbReference>
<dbReference type="PROSITE" id="PS50829">
    <property type="entry name" value="GYF"/>
    <property type="match status" value="1"/>
</dbReference>
<dbReference type="PANTHER" id="PTHR14445">
    <property type="entry name" value="GRB10 INTERACTING GYF PROTEIN"/>
    <property type="match status" value="1"/>
</dbReference>
<feature type="region of interest" description="Disordered" evidence="1">
    <location>
        <begin position="814"/>
        <end position="846"/>
    </location>
</feature>
<proteinExistence type="predicted"/>
<organism evidence="3 4">
    <name type="scientific">Smittium megazygosporum</name>
    <dbReference type="NCBI Taxonomy" id="133381"/>
    <lineage>
        <taxon>Eukaryota</taxon>
        <taxon>Fungi</taxon>
        <taxon>Fungi incertae sedis</taxon>
        <taxon>Zoopagomycota</taxon>
        <taxon>Kickxellomycotina</taxon>
        <taxon>Harpellomycetes</taxon>
        <taxon>Harpellales</taxon>
        <taxon>Legeriomycetaceae</taxon>
        <taxon>Smittium</taxon>
    </lineage>
</organism>
<evidence type="ECO:0000313" key="4">
    <source>
        <dbReference type="Proteomes" id="UP000245609"/>
    </source>
</evidence>
<dbReference type="AlphaFoldDB" id="A0A2T9YBX1"/>
<dbReference type="InterPro" id="IPR003169">
    <property type="entry name" value="GYF"/>
</dbReference>
<protein>
    <recommendedName>
        <fullName evidence="2">GYF domain-containing protein</fullName>
    </recommendedName>
</protein>
<feature type="region of interest" description="Disordered" evidence="1">
    <location>
        <begin position="668"/>
        <end position="797"/>
    </location>
</feature>
<dbReference type="GO" id="GO:0005829">
    <property type="term" value="C:cytosol"/>
    <property type="evidence" value="ECO:0007669"/>
    <property type="project" value="TreeGrafter"/>
</dbReference>
<feature type="compositionally biased region" description="Low complexity" evidence="1">
    <location>
        <begin position="723"/>
        <end position="740"/>
    </location>
</feature>